<dbReference type="InterPro" id="IPR031127">
    <property type="entry name" value="E3_UB_ligase_RBR"/>
</dbReference>
<dbReference type="EC" id="2.3.2.31" evidence="6"/>
<comment type="similarity">
    <text evidence="5">Belongs to the RBR family. Ariadne subfamily.</text>
</comment>
<evidence type="ECO:0000256" key="10">
    <source>
        <dbReference type="ARBA" id="ARBA00022771"/>
    </source>
</evidence>
<evidence type="ECO:0000256" key="11">
    <source>
        <dbReference type="ARBA" id="ARBA00022786"/>
    </source>
</evidence>
<dbReference type="GO" id="GO:0031624">
    <property type="term" value="F:ubiquitin conjugating enzyme binding"/>
    <property type="evidence" value="ECO:0000318"/>
    <property type="project" value="GO_Central"/>
</dbReference>
<evidence type="ECO:0000313" key="16">
    <source>
        <dbReference type="EMBL" id="OAY37415.1"/>
    </source>
</evidence>
<dbReference type="InterPro" id="IPR054694">
    <property type="entry name" value="Parkin-like_IBR"/>
</dbReference>
<comment type="function">
    <text evidence="3">Might act as an E3 ubiquitin-protein ligase, or as part of E3 complex, which accepts ubiquitin from specific E2 ubiquitin-conjugating enzymes and then transfers it to substrates.</text>
</comment>
<evidence type="ECO:0000256" key="4">
    <source>
        <dbReference type="ARBA" id="ARBA00004906"/>
    </source>
</evidence>
<dbReference type="InterPro" id="IPR001841">
    <property type="entry name" value="Znf_RING"/>
</dbReference>
<dbReference type="Pfam" id="PF22605">
    <property type="entry name" value="IBR_2"/>
    <property type="match status" value="1"/>
</dbReference>
<evidence type="ECO:0000256" key="9">
    <source>
        <dbReference type="ARBA" id="ARBA00022737"/>
    </source>
</evidence>
<dbReference type="InterPro" id="IPR013083">
    <property type="entry name" value="Znf_RING/FYVE/PHD"/>
</dbReference>
<evidence type="ECO:0000256" key="1">
    <source>
        <dbReference type="ARBA" id="ARBA00001798"/>
    </source>
</evidence>
<dbReference type="GO" id="GO:0008270">
    <property type="term" value="F:zinc ion binding"/>
    <property type="evidence" value="ECO:0007669"/>
    <property type="project" value="UniProtKB-KW"/>
</dbReference>
<sequence length="541" mass="63263">MAASDIELMDYDYYDDDYDDFACDDEVESLPELVDDQTTEEKNYAVLKESDIKQRQEEDITEVSNVLSISRNAARILLRHCRWTVSEALDSWFANEEEVRKSAGLIDQDHKIVVCSCEVKNFTCPICYERDSRRNFSSAACGHPFCNSCWSKYLEVSIDDGASCLILRCPDPSCRVVVDQDLINSLKELPEQYKAKYARFLLRSYVEECGKRRIKWCPGPGCENAVEFSSGNCENFDVFCDCSHEFCWNCPADEAHSPVDCEKVVEWNKKSSSEGNTINWILAHTKPCPKCKSPIEKKQGCMHMTCRAPCKFEFCWLCLGEWKSHGNFYICNSYKKAQRSGRYAQENPWKMAEENPWKRYIHYYERWTANQSSRKKALADLYEVKTVHMVKLCGIYHKSISELKGIEEAWLQIVECRRVLMWSYVYGYYLSENEETKKNIHLFEYLQGQAEIGLERLHRCAEVEMRPFITDYENLPTPKEFHDYYLKLINLTTVTKNYFQNLVRGLQNGLQNDVETFSIKPSLFFRITRLMISTKKLLFLK</sequence>
<dbReference type="OrthoDB" id="843332at2759"/>
<evidence type="ECO:0000256" key="8">
    <source>
        <dbReference type="ARBA" id="ARBA00022723"/>
    </source>
</evidence>
<evidence type="ECO:0000256" key="3">
    <source>
        <dbReference type="ARBA" id="ARBA00003976"/>
    </source>
</evidence>
<dbReference type="InterPro" id="IPR018957">
    <property type="entry name" value="Znf_C3HC4_RING-type"/>
</dbReference>
<evidence type="ECO:0000256" key="12">
    <source>
        <dbReference type="ARBA" id="ARBA00022833"/>
    </source>
</evidence>
<dbReference type="Pfam" id="PF21235">
    <property type="entry name" value="UBA_ARI1"/>
    <property type="match status" value="1"/>
</dbReference>
<name>A0A2C9V1Z6_MANES</name>
<keyword evidence="11" id="KW-0833">Ubl conjugation pathway</keyword>
<gene>
    <name evidence="16" type="ORF">MANES_11G099900</name>
</gene>
<dbReference type="FunFam" id="3.30.40.10:FF:000019">
    <property type="entry name" value="RBR-type E3 ubiquitin transferase"/>
    <property type="match status" value="1"/>
</dbReference>
<dbReference type="Gene3D" id="3.30.40.10">
    <property type="entry name" value="Zinc/RING finger domain, C3HC4 (zinc finger)"/>
    <property type="match status" value="1"/>
</dbReference>
<dbReference type="InterPro" id="IPR044066">
    <property type="entry name" value="TRIAD_supradom"/>
</dbReference>
<dbReference type="FunFam" id="1.20.120.1750:FF:000027">
    <property type="entry name" value="RBR-type E3 ubiquitin transferase"/>
    <property type="match status" value="1"/>
</dbReference>
<keyword evidence="8" id="KW-0479">Metal-binding</keyword>
<organism evidence="16">
    <name type="scientific">Manihot esculenta</name>
    <name type="common">Cassava</name>
    <name type="synonym">Jatropha manihot</name>
    <dbReference type="NCBI Taxonomy" id="3983"/>
    <lineage>
        <taxon>Eukaryota</taxon>
        <taxon>Viridiplantae</taxon>
        <taxon>Streptophyta</taxon>
        <taxon>Embryophyta</taxon>
        <taxon>Tracheophyta</taxon>
        <taxon>Spermatophyta</taxon>
        <taxon>Magnoliopsida</taxon>
        <taxon>eudicotyledons</taxon>
        <taxon>Gunneridae</taxon>
        <taxon>Pentapetalae</taxon>
        <taxon>rosids</taxon>
        <taxon>fabids</taxon>
        <taxon>Malpighiales</taxon>
        <taxon>Euphorbiaceae</taxon>
        <taxon>Crotonoideae</taxon>
        <taxon>Manihoteae</taxon>
        <taxon>Manihot</taxon>
    </lineage>
</organism>
<dbReference type="PROSITE" id="PS50089">
    <property type="entry name" value="ZF_RING_2"/>
    <property type="match status" value="1"/>
</dbReference>
<proteinExistence type="inferred from homology"/>
<evidence type="ECO:0000256" key="7">
    <source>
        <dbReference type="ARBA" id="ARBA00022679"/>
    </source>
</evidence>
<evidence type="ECO:0000259" key="14">
    <source>
        <dbReference type="PROSITE" id="PS50089"/>
    </source>
</evidence>
<dbReference type="SMART" id="SM00647">
    <property type="entry name" value="IBR"/>
    <property type="match status" value="2"/>
</dbReference>
<keyword evidence="12" id="KW-0862">Zinc</keyword>
<dbReference type="Pfam" id="PF00097">
    <property type="entry name" value="zf-C3HC4"/>
    <property type="match status" value="1"/>
</dbReference>
<dbReference type="GO" id="GO:0000151">
    <property type="term" value="C:ubiquitin ligase complex"/>
    <property type="evidence" value="ECO:0000318"/>
    <property type="project" value="GO_Central"/>
</dbReference>
<dbReference type="Pfam" id="PF01485">
    <property type="entry name" value="IBR"/>
    <property type="match status" value="1"/>
</dbReference>
<dbReference type="STRING" id="3983.A0A2C9V1Z6"/>
<keyword evidence="9" id="KW-0677">Repeat</keyword>
<dbReference type="GO" id="GO:0006511">
    <property type="term" value="P:ubiquitin-dependent protein catabolic process"/>
    <property type="evidence" value="ECO:0000318"/>
    <property type="project" value="GO_Central"/>
</dbReference>
<dbReference type="CDD" id="cd20346">
    <property type="entry name" value="BRcat_RBR_ANKIB1"/>
    <property type="match status" value="1"/>
</dbReference>
<dbReference type="InterPro" id="IPR002867">
    <property type="entry name" value="IBR_dom"/>
</dbReference>
<protein>
    <recommendedName>
        <fullName evidence="6">RBR-type E3 ubiquitin transferase</fullName>
        <ecNumber evidence="6">2.3.2.31</ecNumber>
    </recommendedName>
</protein>
<dbReference type="PROSITE" id="PS51873">
    <property type="entry name" value="TRIAD"/>
    <property type="match status" value="1"/>
</dbReference>
<dbReference type="AlphaFoldDB" id="A0A2C9V1Z6"/>
<dbReference type="PANTHER" id="PTHR11685">
    <property type="entry name" value="RBR FAMILY RING FINGER AND IBR DOMAIN-CONTAINING"/>
    <property type="match status" value="1"/>
</dbReference>
<dbReference type="SUPFAM" id="SSF57850">
    <property type="entry name" value="RING/U-box"/>
    <property type="match status" value="3"/>
</dbReference>
<keyword evidence="7" id="KW-0808">Transferase</keyword>
<comment type="cofactor">
    <cofactor evidence="2">
        <name>Zn(2+)</name>
        <dbReference type="ChEBI" id="CHEBI:29105"/>
    </cofactor>
</comment>
<comment type="pathway">
    <text evidence="4">Protein modification; protein ubiquitination.</text>
</comment>
<keyword evidence="10 13" id="KW-0863">Zinc-finger</keyword>
<dbReference type="GO" id="GO:0061630">
    <property type="term" value="F:ubiquitin protein ligase activity"/>
    <property type="evidence" value="ECO:0000318"/>
    <property type="project" value="GO_Central"/>
</dbReference>
<dbReference type="GO" id="GO:0016567">
    <property type="term" value="P:protein ubiquitination"/>
    <property type="evidence" value="ECO:0007669"/>
    <property type="project" value="UniProtKB-UniPathway"/>
</dbReference>
<dbReference type="InterPro" id="IPR048962">
    <property type="entry name" value="ARIH1-like_UBL"/>
</dbReference>
<dbReference type="InterPro" id="IPR045840">
    <property type="entry name" value="Ariadne"/>
</dbReference>
<dbReference type="Pfam" id="PF19422">
    <property type="entry name" value="Ariadne"/>
    <property type="match status" value="1"/>
</dbReference>
<dbReference type="EMBL" id="CM004397">
    <property type="protein sequence ID" value="OAY37415.1"/>
    <property type="molecule type" value="Genomic_DNA"/>
</dbReference>
<evidence type="ECO:0000256" key="5">
    <source>
        <dbReference type="ARBA" id="ARBA00005884"/>
    </source>
</evidence>
<feature type="domain" description="RING-type" evidence="15">
    <location>
        <begin position="120"/>
        <end position="335"/>
    </location>
</feature>
<evidence type="ECO:0000256" key="13">
    <source>
        <dbReference type="PROSITE-ProRule" id="PRU00175"/>
    </source>
</evidence>
<dbReference type="Gene3D" id="1.20.120.1750">
    <property type="match status" value="1"/>
</dbReference>
<dbReference type="UniPathway" id="UPA00143"/>
<comment type="catalytic activity">
    <reaction evidence="1">
        <text>[E2 ubiquitin-conjugating enzyme]-S-ubiquitinyl-L-cysteine + [acceptor protein]-L-lysine = [E2 ubiquitin-conjugating enzyme]-L-cysteine + [acceptor protein]-N(6)-ubiquitinyl-L-lysine.</text>
        <dbReference type="EC" id="2.3.2.31"/>
    </reaction>
</comment>
<evidence type="ECO:0000256" key="6">
    <source>
        <dbReference type="ARBA" id="ARBA00012251"/>
    </source>
</evidence>
<evidence type="ECO:0000259" key="15">
    <source>
        <dbReference type="PROSITE" id="PS51873"/>
    </source>
</evidence>
<reference evidence="16" key="1">
    <citation type="submission" date="2016-02" db="EMBL/GenBank/DDBJ databases">
        <title>WGS assembly of Manihot esculenta.</title>
        <authorList>
            <person name="Bredeson J.V."/>
            <person name="Prochnik S.E."/>
            <person name="Lyons J.B."/>
            <person name="Schmutz J."/>
            <person name="Grimwood J."/>
            <person name="Vrebalov J."/>
            <person name="Bart R.S."/>
            <person name="Amuge T."/>
            <person name="Ferguson M.E."/>
            <person name="Green R."/>
            <person name="Putnam N."/>
            <person name="Stites J."/>
            <person name="Rounsley S."/>
            <person name="Rokhsar D.S."/>
        </authorList>
    </citation>
    <scope>NUCLEOTIDE SEQUENCE [LARGE SCALE GENOMIC DNA]</scope>
    <source>
        <tissue evidence="16">Leaf</tissue>
    </source>
</reference>
<dbReference type="GO" id="GO:0005737">
    <property type="term" value="C:cytoplasm"/>
    <property type="evidence" value="ECO:0000318"/>
    <property type="project" value="GO_Central"/>
</dbReference>
<feature type="domain" description="RING-type" evidence="14">
    <location>
        <begin position="124"/>
        <end position="168"/>
    </location>
</feature>
<accession>A0A2C9V1Z6</accession>
<evidence type="ECO:0000256" key="2">
    <source>
        <dbReference type="ARBA" id="ARBA00001947"/>
    </source>
</evidence>